<evidence type="ECO:0000313" key="2">
    <source>
        <dbReference type="Proteomes" id="UP000662857"/>
    </source>
</evidence>
<gene>
    <name evidence="1" type="ORF">JQS43_22060</name>
</gene>
<dbReference type="AlphaFoldDB" id="A0A895YK38"/>
<accession>A0A895YK38</accession>
<dbReference type="KEGG" id="nhy:JQS43_22060"/>
<name>A0A895YK38_9ACTN</name>
<protein>
    <submittedName>
        <fullName evidence="1">Uncharacterized protein</fullName>
    </submittedName>
</protein>
<dbReference type="EMBL" id="CP070499">
    <property type="protein sequence ID" value="QSB14178.1"/>
    <property type="molecule type" value="Genomic_DNA"/>
</dbReference>
<sequence length="374" mass="40925">MNAKFVKVMSPEQAAAETKGWHAVRNVLRVPHLLGWNLHERYHTVVYEDVFANGRCEHLLGDCIALADHGLTDGTPVQQLVAGACADLVRSVAQHGEQAALADSVTTLHAPRLRRGGRLDLWYAPDSILNIGGTRVTVADLAAFELVVNGERRRLDITAIIEQSRQRLHLRSCWMTALTQGDPTEPNIAYPKTWLDFEHAGRNILAADVANLLWYLLGMGGWLVPKYQPDVYQRTLRHRLPPVTTPVASHLEVSQRHRRIDVGAQWRVGPGRAAALETLTAQLRGQLGQACTDGSADLLGCLRPFLVTRILGVIHLATLDGMDTALCLAKLAQLQDLQTGLGSLLADLVVHPGDSGSLVCQTRVRRSCSAKDSS</sequence>
<keyword evidence="2" id="KW-1185">Reference proteome</keyword>
<organism evidence="1 2">
    <name type="scientific">Natronosporangium hydrolyticum</name>
    <dbReference type="NCBI Taxonomy" id="2811111"/>
    <lineage>
        <taxon>Bacteria</taxon>
        <taxon>Bacillati</taxon>
        <taxon>Actinomycetota</taxon>
        <taxon>Actinomycetes</taxon>
        <taxon>Micromonosporales</taxon>
        <taxon>Micromonosporaceae</taxon>
        <taxon>Natronosporangium</taxon>
    </lineage>
</organism>
<dbReference type="Proteomes" id="UP000662857">
    <property type="component" value="Chromosome"/>
</dbReference>
<reference evidence="1" key="1">
    <citation type="submission" date="2021-02" db="EMBL/GenBank/DDBJ databases">
        <title>Natrosporangium hydrolyticum gen. nov., sp. nov, a haloalkaliphilic actinobacterium from a soda solonchak soil.</title>
        <authorList>
            <person name="Sorokin D.Y."/>
            <person name="Khijniak T.V."/>
            <person name="Zakharycheva A.P."/>
            <person name="Boueva O.V."/>
            <person name="Ariskina E.V."/>
            <person name="Hahnke R.L."/>
            <person name="Bunk B."/>
            <person name="Sproer C."/>
            <person name="Schumann P."/>
            <person name="Evtushenko L.I."/>
            <person name="Kublanov I.V."/>
        </authorList>
    </citation>
    <scope>NUCLEOTIDE SEQUENCE</scope>
    <source>
        <strain evidence="1">DSM 106523</strain>
    </source>
</reference>
<evidence type="ECO:0000313" key="1">
    <source>
        <dbReference type="EMBL" id="QSB14178.1"/>
    </source>
</evidence>
<proteinExistence type="predicted"/>
<dbReference type="RefSeq" id="WP_239676296.1">
    <property type="nucleotide sequence ID" value="NZ_CP070499.1"/>
</dbReference>